<feature type="transmembrane region" description="Helical" evidence="1">
    <location>
        <begin position="61"/>
        <end position="78"/>
    </location>
</feature>
<keyword evidence="1" id="KW-0812">Transmembrane</keyword>
<feature type="transmembrane region" description="Helical" evidence="1">
    <location>
        <begin position="34"/>
        <end position="54"/>
    </location>
</feature>
<evidence type="ECO:0000256" key="1">
    <source>
        <dbReference type="SAM" id="Phobius"/>
    </source>
</evidence>
<dbReference type="Pfam" id="PF10710">
    <property type="entry name" value="DUF2512"/>
    <property type="match status" value="1"/>
</dbReference>
<dbReference type="RefSeq" id="WP_251511896.1">
    <property type="nucleotide sequence ID" value="NZ_JAMBON010000003.1"/>
</dbReference>
<feature type="transmembrane region" description="Helical" evidence="1">
    <location>
        <begin position="7"/>
        <end position="28"/>
    </location>
</feature>
<accession>A0ABW4HNB1</accession>
<evidence type="ECO:0000313" key="2">
    <source>
        <dbReference type="EMBL" id="MFD1607078.1"/>
    </source>
</evidence>
<proteinExistence type="predicted"/>
<keyword evidence="1" id="KW-1133">Transmembrane helix</keyword>
<name>A0ABW4HNB1_9BACI</name>
<evidence type="ECO:0000313" key="3">
    <source>
        <dbReference type="Proteomes" id="UP001597221"/>
    </source>
</evidence>
<sequence length="149" mass="16990">MNKHLRAFLIKFVGAVAILYLILGFSFGMTFTQVLVLSIILGALAYLLGDLFILPKTNNTIGTIADFGLAWAVIYLYIENMTAIDNTFTASLLAAIGVTFFEIFFHRYVEANVFPDQEEQKYKRGFNYQTEIAEDFDTNQIHNKNKRNQ</sequence>
<gene>
    <name evidence="2" type="ORF">ACFSBH_05360</name>
</gene>
<comment type="caution">
    <text evidence="2">The sequence shown here is derived from an EMBL/GenBank/DDBJ whole genome shotgun (WGS) entry which is preliminary data.</text>
</comment>
<organism evidence="2 3">
    <name type="scientific">Oceanobacillus luteolus</name>
    <dbReference type="NCBI Taxonomy" id="1274358"/>
    <lineage>
        <taxon>Bacteria</taxon>
        <taxon>Bacillati</taxon>
        <taxon>Bacillota</taxon>
        <taxon>Bacilli</taxon>
        <taxon>Bacillales</taxon>
        <taxon>Bacillaceae</taxon>
        <taxon>Oceanobacillus</taxon>
    </lineage>
</organism>
<dbReference type="InterPro" id="IPR019649">
    <property type="entry name" value="DUF2512"/>
</dbReference>
<dbReference type="Proteomes" id="UP001597221">
    <property type="component" value="Unassembled WGS sequence"/>
</dbReference>
<reference evidence="3" key="1">
    <citation type="journal article" date="2019" name="Int. J. Syst. Evol. Microbiol.">
        <title>The Global Catalogue of Microorganisms (GCM) 10K type strain sequencing project: providing services to taxonomists for standard genome sequencing and annotation.</title>
        <authorList>
            <consortium name="The Broad Institute Genomics Platform"/>
            <consortium name="The Broad Institute Genome Sequencing Center for Infectious Disease"/>
            <person name="Wu L."/>
            <person name="Ma J."/>
        </authorList>
    </citation>
    <scope>NUCLEOTIDE SEQUENCE [LARGE SCALE GENOMIC DNA]</scope>
    <source>
        <strain evidence="3">CGMCC 1.12376</strain>
    </source>
</reference>
<dbReference type="EMBL" id="JBHUDE010000018">
    <property type="protein sequence ID" value="MFD1607078.1"/>
    <property type="molecule type" value="Genomic_DNA"/>
</dbReference>
<keyword evidence="3" id="KW-1185">Reference proteome</keyword>
<feature type="transmembrane region" description="Helical" evidence="1">
    <location>
        <begin position="90"/>
        <end position="109"/>
    </location>
</feature>
<keyword evidence="1" id="KW-0472">Membrane</keyword>
<protein>
    <submittedName>
        <fullName evidence="2">YndM family protein</fullName>
    </submittedName>
</protein>